<feature type="chain" id="PRO_5045727365" evidence="2">
    <location>
        <begin position="25"/>
        <end position="570"/>
    </location>
</feature>
<dbReference type="Proteomes" id="UP001379945">
    <property type="component" value="Unassembled WGS sequence"/>
</dbReference>
<evidence type="ECO:0000313" key="6">
    <source>
        <dbReference type="Proteomes" id="UP001379945"/>
    </source>
</evidence>
<feature type="domain" description="Soluble ligand binding" evidence="4">
    <location>
        <begin position="475"/>
        <end position="524"/>
    </location>
</feature>
<evidence type="ECO:0000256" key="2">
    <source>
        <dbReference type="SAM" id="SignalP"/>
    </source>
</evidence>
<evidence type="ECO:0000256" key="1">
    <source>
        <dbReference type="ARBA" id="ARBA00022729"/>
    </source>
</evidence>
<keyword evidence="1 2" id="KW-0732">Signal</keyword>
<dbReference type="InterPro" id="IPR003715">
    <property type="entry name" value="Poly_export_N"/>
</dbReference>
<sequence length="570" mass="60783">MTLFKPSFAHALLLALALSPVAHAQTTATGMPAVPALQLPAGMTSSPMPAMPLTSAQVAAPVTPPLLNLPLPPDPSLSGKPVVFGSQIFSGRFGAQAFTGFNPEYLVTTGDRVLLRTWGAVTWEAFQTVDPQGNVFIPNVGPVSVLGVRNIELNKHVEDQVKRVFKANVGVYASLDSAQPVKVYVTGFVRAPGLYSGVSSDAVLGFLDKAGGIDPDRGSYLDVLVQRGGKVRASFNLYDFLLKGKLDKLQFQDGDTVVVQPRRYSVTVVGETQNPYVFETTRPTVSANELLMLAVPKPSATHLSIMRNTGVELKSEYHPLASAGNLMLQSGDVVTVTADKYATTLLVRVDGAQRGERSLVLPNGARLKDVIAKLNPSPTANMANLQLFRRSVQVRQKQTLDIALRNLETAALTARSATNEEAQLRKVEADLMLAFVARAREVQPLGQVVLTGGQAGEILVEDGDVLNIPESKNLVLVSGEVLFPNALVYNSNATLEDYVSLAGGYTQKADTSKQLVMRGDGSVAPPGSVPGPGDEIMILPKIDSKNVEITRGITQIIYQIAVAAKVALGL</sequence>
<dbReference type="Pfam" id="PF10531">
    <property type="entry name" value="SLBB"/>
    <property type="match status" value="1"/>
</dbReference>
<dbReference type="EMBL" id="JBBUTI010000003">
    <property type="protein sequence ID" value="MEK8045687.1"/>
    <property type="molecule type" value="Genomic_DNA"/>
</dbReference>
<gene>
    <name evidence="5" type="ORF">AACH00_04930</name>
</gene>
<dbReference type="InterPro" id="IPR049712">
    <property type="entry name" value="Poly_export"/>
</dbReference>
<dbReference type="RefSeq" id="WP_341397970.1">
    <property type="nucleotide sequence ID" value="NZ_JBBUTI010000003.1"/>
</dbReference>
<accession>A0ABU9C1F7</accession>
<dbReference type="PANTHER" id="PTHR33619:SF3">
    <property type="entry name" value="POLYSACCHARIDE EXPORT PROTEIN GFCE-RELATED"/>
    <property type="match status" value="1"/>
</dbReference>
<reference evidence="5 6" key="1">
    <citation type="submission" date="2024-04" db="EMBL/GenBank/DDBJ databases">
        <title>Novel species of the genus Ideonella isolated from streams.</title>
        <authorList>
            <person name="Lu H."/>
        </authorList>
    </citation>
    <scope>NUCLEOTIDE SEQUENCE [LARGE SCALE GENOMIC DNA]</scope>
    <source>
        <strain evidence="5 6">LYT19W</strain>
    </source>
</reference>
<name>A0ABU9C1F7_9BURK</name>
<comment type="caution">
    <text evidence="5">The sequence shown here is derived from an EMBL/GenBank/DDBJ whole genome shotgun (WGS) entry which is preliminary data.</text>
</comment>
<feature type="signal peptide" evidence="2">
    <location>
        <begin position="1"/>
        <end position="24"/>
    </location>
</feature>
<feature type="domain" description="Polysaccharide export protein N-terminal" evidence="3">
    <location>
        <begin position="102"/>
        <end position="167"/>
    </location>
</feature>
<dbReference type="PANTHER" id="PTHR33619">
    <property type="entry name" value="POLYSACCHARIDE EXPORT PROTEIN GFCE-RELATED"/>
    <property type="match status" value="1"/>
</dbReference>
<dbReference type="Pfam" id="PF02563">
    <property type="entry name" value="Poly_export"/>
    <property type="match status" value="1"/>
</dbReference>
<protein>
    <submittedName>
        <fullName evidence="5">Polysaccharide biosynthesis/export family protein</fullName>
    </submittedName>
</protein>
<evidence type="ECO:0000313" key="5">
    <source>
        <dbReference type="EMBL" id="MEK8045687.1"/>
    </source>
</evidence>
<keyword evidence="6" id="KW-1185">Reference proteome</keyword>
<dbReference type="Gene3D" id="3.10.560.10">
    <property type="entry name" value="Outer membrane lipoprotein wza domain like"/>
    <property type="match status" value="2"/>
</dbReference>
<dbReference type="InterPro" id="IPR019554">
    <property type="entry name" value="Soluble_ligand-bd"/>
</dbReference>
<evidence type="ECO:0000259" key="3">
    <source>
        <dbReference type="Pfam" id="PF02563"/>
    </source>
</evidence>
<evidence type="ECO:0000259" key="4">
    <source>
        <dbReference type="Pfam" id="PF10531"/>
    </source>
</evidence>
<organism evidence="5 6">
    <name type="scientific">Ideonella margarita</name>
    <dbReference type="NCBI Taxonomy" id="2984191"/>
    <lineage>
        <taxon>Bacteria</taxon>
        <taxon>Pseudomonadati</taxon>
        <taxon>Pseudomonadota</taxon>
        <taxon>Betaproteobacteria</taxon>
        <taxon>Burkholderiales</taxon>
        <taxon>Sphaerotilaceae</taxon>
        <taxon>Ideonella</taxon>
    </lineage>
</organism>
<proteinExistence type="predicted"/>